<keyword evidence="2" id="KW-0540">Nuclease</keyword>
<keyword evidence="2" id="KW-0378">Hydrolase</keyword>
<gene>
    <name evidence="2" type="ORF">IQ266_25140</name>
</gene>
<dbReference type="GO" id="GO:0004519">
    <property type="term" value="F:endonuclease activity"/>
    <property type="evidence" value="ECO:0007669"/>
    <property type="project" value="UniProtKB-KW"/>
</dbReference>
<comment type="caution">
    <text evidence="2">The sequence shown here is derived from an EMBL/GenBank/DDBJ whole genome shotgun (WGS) entry which is preliminary data.</text>
</comment>
<keyword evidence="2" id="KW-0255">Endonuclease</keyword>
<feature type="domain" description="Putative restriction endonuclease" evidence="1">
    <location>
        <begin position="11"/>
        <end position="186"/>
    </location>
</feature>
<sequence length="196" mass="21929">MTVAAQKRMTLQEYLKYDDGTDTRYELVDGVLVQMGAESTINTLIAVFLIDIFRSIGIPLVQIGIKQKIQVKSRYASARDPDFILHTEESFAAIEGLSEACLKLNDSNPMLVAEVVSPGPESSENYQRDYEQKPIEYADRGIPEYWIIDPDRSLIRVGTLVDDVYQFTEFSGEQLLISPSFISLDLNAAQVLNAGL</sequence>
<dbReference type="InterPro" id="IPR011335">
    <property type="entry name" value="Restrct_endonuc-II-like"/>
</dbReference>
<dbReference type="Pfam" id="PF05685">
    <property type="entry name" value="Uma2"/>
    <property type="match status" value="1"/>
</dbReference>
<proteinExistence type="predicted"/>
<dbReference type="RefSeq" id="WP_264327840.1">
    <property type="nucleotide sequence ID" value="NZ_JADEXQ010000143.1"/>
</dbReference>
<dbReference type="AlphaFoldDB" id="A0A928VTZ7"/>
<dbReference type="EMBL" id="JADEXQ010000143">
    <property type="protein sequence ID" value="MBE9033026.1"/>
    <property type="molecule type" value="Genomic_DNA"/>
</dbReference>
<evidence type="ECO:0000259" key="1">
    <source>
        <dbReference type="Pfam" id="PF05685"/>
    </source>
</evidence>
<organism evidence="2 3">
    <name type="scientific">Romeriopsis navalis LEGE 11480</name>
    <dbReference type="NCBI Taxonomy" id="2777977"/>
    <lineage>
        <taxon>Bacteria</taxon>
        <taxon>Bacillati</taxon>
        <taxon>Cyanobacteriota</taxon>
        <taxon>Cyanophyceae</taxon>
        <taxon>Leptolyngbyales</taxon>
        <taxon>Leptolyngbyaceae</taxon>
        <taxon>Romeriopsis</taxon>
        <taxon>Romeriopsis navalis</taxon>
    </lineage>
</organism>
<dbReference type="SUPFAM" id="SSF52980">
    <property type="entry name" value="Restriction endonuclease-like"/>
    <property type="match status" value="1"/>
</dbReference>
<accession>A0A928VTZ7</accession>
<dbReference type="PANTHER" id="PTHR34107:SF2">
    <property type="entry name" value="SLL0888 PROTEIN"/>
    <property type="match status" value="1"/>
</dbReference>
<reference evidence="2" key="1">
    <citation type="submission" date="2020-10" db="EMBL/GenBank/DDBJ databases">
        <authorList>
            <person name="Castelo-Branco R."/>
            <person name="Eusebio N."/>
            <person name="Adriana R."/>
            <person name="Vieira A."/>
            <person name="Brugerolle De Fraissinette N."/>
            <person name="Rezende De Castro R."/>
            <person name="Schneider M.P."/>
            <person name="Vasconcelos V."/>
            <person name="Leao P.N."/>
        </authorList>
    </citation>
    <scope>NUCLEOTIDE SEQUENCE</scope>
    <source>
        <strain evidence="2">LEGE 11480</strain>
    </source>
</reference>
<name>A0A928VTZ7_9CYAN</name>
<evidence type="ECO:0000313" key="3">
    <source>
        <dbReference type="Proteomes" id="UP000625316"/>
    </source>
</evidence>
<dbReference type="InterPro" id="IPR008538">
    <property type="entry name" value="Uma2"/>
</dbReference>
<dbReference type="Gene3D" id="3.90.1570.10">
    <property type="entry name" value="tt1808, chain A"/>
    <property type="match status" value="1"/>
</dbReference>
<keyword evidence="3" id="KW-1185">Reference proteome</keyword>
<dbReference type="Proteomes" id="UP000625316">
    <property type="component" value="Unassembled WGS sequence"/>
</dbReference>
<dbReference type="PANTHER" id="PTHR34107">
    <property type="entry name" value="SLL0198 PROTEIN-RELATED"/>
    <property type="match status" value="1"/>
</dbReference>
<protein>
    <submittedName>
        <fullName evidence="2">Uma2 family endonuclease</fullName>
    </submittedName>
</protein>
<evidence type="ECO:0000313" key="2">
    <source>
        <dbReference type="EMBL" id="MBE9033026.1"/>
    </source>
</evidence>
<dbReference type="CDD" id="cd06260">
    <property type="entry name" value="DUF820-like"/>
    <property type="match status" value="1"/>
</dbReference>
<dbReference type="InterPro" id="IPR012296">
    <property type="entry name" value="Nuclease_put_TT1808"/>
</dbReference>